<dbReference type="SUPFAM" id="SSF52540">
    <property type="entry name" value="P-loop containing nucleoside triphosphate hydrolases"/>
    <property type="match status" value="1"/>
</dbReference>
<dbReference type="PIRSF" id="PIRSF037081">
    <property type="entry name" value="P-loop_All4644_prd"/>
    <property type="match status" value="1"/>
</dbReference>
<dbReference type="EMBL" id="CP049055">
    <property type="protein sequence ID" value="QII09527.1"/>
    <property type="molecule type" value="Genomic_DNA"/>
</dbReference>
<dbReference type="InterPro" id="IPR027417">
    <property type="entry name" value="P-loop_NTPase"/>
</dbReference>
<evidence type="ECO:0000313" key="3">
    <source>
        <dbReference type="EMBL" id="SOH04523.1"/>
    </source>
</evidence>
<accession>Q1PUZ9</accession>
<dbReference type="AlphaFoldDB" id="Q1PUZ9"/>
<keyword evidence="4" id="KW-1185">Reference proteome</keyword>
<evidence type="ECO:0000313" key="4">
    <source>
        <dbReference type="Proteomes" id="UP000221734"/>
    </source>
</evidence>
<reference evidence="3" key="3">
    <citation type="submission" date="2017-10" db="EMBL/GenBank/DDBJ databases">
        <authorList>
            <person name="Banno H."/>
            <person name="Chua N.-H."/>
        </authorList>
    </citation>
    <scope>NUCLEOTIDE SEQUENCE [LARGE SCALE GENOMIC DNA]</scope>
    <source>
        <strain evidence="3">Kuenenia_mbr1_ru-nijmegen</strain>
    </source>
</reference>
<dbReference type="EMBL" id="LT934425">
    <property type="protein sequence ID" value="SOH04523.1"/>
    <property type="molecule type" value="Genomic_DNA"/>
</dbReference>
<dbReference type="Proteomes" id="UP000501926">
    <property type="component" value="Chromosome"/>
</dbReference>
<reference evidence="1" key="2">
    <citation type="submission" date="2006-01" db="EMBL/GenBank/DDBJ databases">
        <authorList>
            <person name="Genoscope"/>
        </authorList>
    </citation>
    <scope>NUCLEOTIDE SEQUENCE</scope>
</reference>
<evidence type="ECO:0000313" key="2">
    <source>
        <dbReference type="EMBL" id="QII09527.1"/>
    </source>
</evidence>
<dbReference type="PANTHER" id="PTHR43883">
    <property type="entry name" value="SLR0207 PROTEIN"/>
    <property type="match status" value="1"/>
</dbReference>
<dbReference type="PANTHER" id="PTHR43883:SF1">
    <property type="entry name" value="GLUCONOKINASE"/>
    <property type="match status" value="1"/>
</dbReference>
<reference evidence="2 5" key="5">
    <citation type="submission" date="2020-02" db="EMBL/GenBank/DDBJ databases">
        <title>Newly sequenced genome of strain CSTR1 showed variability in Candidatus Kuenenia stuttgartiensis genomes.</title>
        <authorList>
            <person name="Ding C."/>
            <person name="Adrian L."/>
        </authorList>
    </citation>
    <scope>NUCLEOTIDE SEQUENCE [LARGE SCALE GENOMIC DNA]</scope>
    <source>
        <strain evidence="2 5">CSTR1</strain>
    </source>
</reference>
<dbReference type="Pfam" id="PF13671">
    <property type="entry name" value="AAA_33"/>
    <property type="match status" value="1"/>
</dbReference>
<evidence type="ECO:0000313" key="1">
    <source>
        <dbReference type="EMBL" id="CAJ71054.1"/>
    </source>
</evidence>
<dbReference type="RefSeq" id="WP_197705157.1">
    <property type="nucleotide sequence ID" value="NZ_CP049055.1"/>
</dbReference>
<proteinExistence type="predicted"/>
<evidence type="ECO:0000313" key="5">
    <source>
        <dbReference type="Proteomes" id="UP000501926"/>
    </source>
</evidence>
<dbReference type="Gene3D" id="3.40.50.300">
    <property type="entry name" value="P-loop containing nucleotide triphosphate hydrolases"/>
    <property type="match status" value="1"/>
</dbReference>
<dbReference type="KEGG" id="kst:KSMBR1_2025"/>
<gene>
    <name evidence="2" type="ORF">KsCSTR_01480</name>
    <name evidence="3" type="ORF">KSMBR1_2025</name>
    <name evidence="1" type="ORF">kustc0309</name>
</gene>
<reference evidence="1" key="1">
    <citation type="journal article" date="2006" name="Nature">
        <title>Deciphering the evolution and metabolism of an anammox bacterium from a community genome.</title>
        <authorList>
            <person name="Strous M."/>
            <person name="Pelletier E."/>
            <person name="Mangenot S."/>
            <person name="Rattei T."/>
            <person name="Lehner A."/>
            <person name="Taylor M.W."/>
            <person name="Horn M."/>
            <person name="Daims H."/>
            <person name="Bartol-Mavel D."/>
            <person name="Wincker P."/>
            <person name="Barbe V."/>
            <person name="Fonknechten N."/>
            <person name="Vallenet D."/>
            <person name="Segurens B."/>
            <person name="Schenowitz-Truong C."/>
            <person name="Medigue C."/>
            <person name="Collingro A."/>
            <person name="Snel B."/>
            <person name="Dutilh B.E."/>
            <person name="OpDenCamp H.J.M."/>
            <person name="vanDerDrift C."/>
            <person name="Cirpus I."/>
            <person name="vanDePas-Schoonen K.T."/>
            <person name="Harhangi H.R."/>
            <person name="vanNiftrik L."/>
            <person name="Schmid M."/>
            <person name="Keltjens J."/>
            <person name="vanDeVossenberg J."/>
            <person name="Kartal B."/>
            <person name="Meier H."/>
            <person name="Frishman D."/>
            <person name="Huynen M.A."/>
            <person name="Mewes H."/>
            <person name="Weissenbach J."/>
            <person name="Jetten M.S.M."/>
            <person name="Wagner M."/>
            <person name="LePaslier D."/>
        </authorList>
    </citation>
    <scope>NUCLEOTIDE SEQUENCE</scope>
</reference>
<organism evidence="1">
    <name type="scientific">Kuenenia stuttgartiensis</name>
    <dbReference type="NCBI Taxonomy" id="174633"/>
    <lineage>
        <taxon>Bacteria</taxon>
        <taxon>Pseudomonadati</taxon>
        <taxon>Planctomycetota</taxon>
        <taxon>Candidatus Brocadiia</taxon>
        <taxon>Candidatus Brocadiales</taxon>
        <taxon>Candidatus Brocadiaceae</taxon>
        <taxon>Candidatus Kuenenia</taxon>
    </lineage>
</organism>
<protein>
    <submittedName>
        <fullName evidence="1">Uncharacterized protein</fullName>
    </submittedName>
</protein>
<sequence>MMIIIVFGLPGSGKSYFASRLAKMINAGYVSSDKVRKELFKESVYSEQEKRAVYDKMLQQMEQAIQQKNNLVLDATFHRKDTRKMFVEEMKGKGNIFFIEVQADENIIRERLKKPRPYSEADFEVYKHIRRQNEPLNEPHLILKSTDDNIDEMLRKTSEYLKIKNDNKANQ</sequence>
<dbReference type="InterPro" id="IPR052732">
    <property type="entry name" value="Cell-binding_unc_protein"/>
</dbReference>
<dbReference type="EMBL" id="CT573073">
    <property type="protein sequence ID" value="CAJ71054.1"/>
    <property type="molecule type" value="Genomic_DNA"/>
</dbReference>
<reference evidence="4" key="4">
    <citation type="submission" date="2017-10" db="EMBL/GenBank/DDBJ databases">
        <authorList>
            <person name="Frank J."/>
        </authorList>
    </citation>
    <scope>NUCLEOTIDE SEQUENCE [LARGE SCALE GENOMIC DNA]</scope>
</reference>
<dbReference type="InterPro" id="IPR017101">
    <property type="entry name" value="P-loop_ATP/GTP-bd_All4644_prd"/>
</dbReference>
<name>Q1PUZ9_KUEST</name>
<dbReference type="Proteomes" id="UP000221734">
    <property type="component" value="Chromosome Kuenenia_stuttgartiensis_MBR1"/>
</dbReference>